<dbReference type="eggNOG" id="ENOG502SJ1F">
    <property type="taxonomic scope" value="Eukaryota"/>
</dbReference>
<name>A8NDP3_COPC7</name>
<reference evidence="2 3" key="1">
    <citation type="journal article" date="2010" name="Proc. Natl. Acad. Sci. U.S.A.">
        <title>Insights into evolution of multicellular fungi from the assembled chromosomes of the mushroom Coprinopsis cinerea (Coprinus cinereus).</title>
        <authorList>
            <person name="Stajich J.E."/>
            <person name="Wilke S.K."/>
            <person name="Ahren D."/>
            <person name="Au C.H."/>
            <person name="Birren B.W."/>
            <person name="Borodovsky M."/>
            <person name="Burns C."/>
            <person name="Canback B."/>
            <person name="Casselton L.A."/>
            <person name="Cheng C.K."/>
            <person name="Deng J."/>
            <person name="Dietrich F.S."/>
            <person name="Fargo D.C."/>
            <person name="Farman M.L."/>
            <person name="Gathman A.C."/>
            <person name="Goldberg J."/>
            <person name="Guigo R."/>
            <person name="Hoegger P.J."/>
            <person name="Hooker J.B."/>
            <person name="Huggins A."/>
            <person name="James T.Y."/>
            <person name="Kamada T."/>
            <person name="Kilaru S."/>
            <person name="Kodira C."/>
            <person name="Kues U."/>
            <person name="Kupfer D."/>
            <person name="Kwan H.S."/>
            <person name="Lomsadze A."/>
            <person name="Li W."/>
            <person name="Lilly W.W."/>
            <person name="Ma L.J."/>
            <person name="Mackey A.J."/>
            <person name="Manning G."/>
            <person name="Martin F."/>
            <person name="Muraguchi H."/>
            <person name="Natvig D.O."/>
            <person name="Palmerini H."/>
            <person name="Ramesh M.A."/>
            <person name="Rehmeyer C.J."/>
            <person name="Roe B.A."/>
            <person name="Shenoy N."/>
            <person name="Stanke M."/>
            <person name="Ter-Hovhannisyan V."/>
            <person name="Tunlid A."/>
            <person name="Velagapudi R."/>
            <person name="Vision T.J."/>
            <person name="Zeng Q."/>
            <person name="Zolan M.E."/>
            <person name="Pukkila P.J."/>
        </authorList>
    </citation>
    <scope>NUCLEOTIDE SEQUENCE [LARGE SCALE GENOMIC DNA]</scope>
    <source>
        <strain evidence="3">Okayama-7 / 130 / ATCC MYA-4618 / FGSC 9003</strain>
    </source>
</reference>
<dbReference type="InParanoid" id="A8NDP3"/>
<comment type="caution">
    <text evidence="2">The sequence shown here is derived from an EMBL/GenBank/DDBJ whole genome shotgun (WGS) entry which is preliminary data.</text>
</comment>
<protein>
    <submittedName>
        <fullName evidence="2">Uncharacterized protein</fullName>
    </submittedName>
</protein>
<evidence type="ECO:0000313" key="3">
    <source>
        <dbReference type="Proteomes" id="UP000001861"/>
    </source>
</evidence>
<dbReference type="HOGENOM" id="CLU_003703_3_2_1"/>
<dbReference type="VEuPathDB" id="FungiDB:CC1G_10669"/>
<feature type="region of interest" description="Disordered" evidence="1">
    <location>
        <begin position="108"/>
        <end position="128"/>
    </location>
</feature>
<feature type="compositionally biased region" description="Acidic residues" evidence="1">
    <location>
        <begin position="110"/>
        <end position="122"/>
    </location>
</feature>
<organism evidence="2 3">
    <name type="scientific">Coprinopsis cinerea (strain Okayama-7 / 130 / ATCC MYA-4618 / FGSC 9003)</name>
    <name type="common">Inky cap fungus</name>
    <name type="synonym">Hormographiella aspergillata</name>
    <dbReference type="NCBI Taxonomy" id="240176"/>
    <lineage>
        <taxon>Eukaryota</taxon>
        <taxon>Fungi</taxon>
        <taxon>Dikarya</taxon>
        <taxon>Basidiomycota</taxon>
        <taxon>Agaricomycotina</taxon>
        <taxon>Agaricomycetes</taxon>
        <taxon>Agaricomycetidae</taxon>
        <taxon>Agaricales</taxon>
        <taxon>Agaricineae</taxon>
        <taxon>Psathyrellaceae</taxon>
        <taxon>Coprinopsis</taxon>
    </lineage>
</organism>
<dbReference type="Proteomes" id="UP000001861">
    <property type="component" value="Unassembled WGS sequence"/>
</dbReference>
<dbReference type="EMBL" id="AACS02000002">
    <property type="protein sequence ID" value="EAU88973.2"/>
    <property type="molecule type" value="Genomic_DNA"/>
</dbReference>
<accession>A8NDP3</accession>
<dbReference type="KEGG" id="cci:CC1G_10669"/>
<dbReference type="GeneID" id="6009309"/>
<sequence>MDILNAKIIKPPTLAKVRTTLMEAEKSAGAGVGVTTWIAIALKIQEAQISLKSYIRRLPKSRSDEQELEIARRREALYGQIDHLYETASLLFPGADIETLKLDEVPCESVEVDGEEEPEEAGDNPFSLSQNEMEDVKLPLPSSLSTSSTATSIASASEKELKLRIAQADDALENIRTEVGHKSYLYRSNIRLAEGKKQKTRGYTAVKLVNNSLRDHIKVYNQARWAMRRLGADTTTLLHYRAIKPDDIRAVTAIYQPNARGQRNKSLSWIWNLNVSGDSQKSEYLEELYRVNWLRAKSRHDRWREEFTLLTSEMDWVLNFFTFKQREWTDLSQKRSESPGHMAFARREAEKWGLLYTQARKAFEKTRNARQIA</sequence>
<dbReference type="OrthoDB" id="3265433at2759"/>
<dbReference type="RefSeq" id="XP_001832820.2">
    <property type="nucleotide sequence ID" value="XM_001832768.2"/>
</dbReference>
<gene>
    <name evidence="2" type="ORF">CC1G_10669</name>
</gene>
<dbReference type="STRING" id="240176.A8NDP3"/>
<evidence type="ECO:0000313" key="2">
    <source>
        <dbReference type="EMBL" id="EAU88973.2"/>
    </source>
</evidence>
<keyword evidence="3" id="KW-1185">Reference proteome</keyword>
<dbReference type="OMA" id="SWIWTFG"/>
<proteinExistence type="predicted"/>
<dbReference type="AlphaFoldDB" id="A8NDP3"/>
<evidence type="ECO:0000256" key="1">
    <source>
        <dbReference type="SAM" id="MobiDB-lite"/>
    </source>
</evidence>